<dbReference type="GO" id="GO:0016491">
    <property type="term" value="F:oxidoreductase activity"/>
    <property type="evidence" value="ECO:0007669"/>
    <property type="project" value="UniProtKB-KW"/>
</dbReference>
<feature type="transmembrane region" description="Helical" evidence="8">
    <location>
        <begin position="103"/>
        <end position="124"/>
    </location>
</feature>
<evidence type="ECO:0000256" key="6">
    <source>
        <dbReference type="ARBA" id="ARBA00023136"/>
    </source>
</evidence>
<keyword evidence="5 8" id="KW-1133">Transmembrane helix</keyword>
<keyword evidence="11" id="KW-1185">Reference proteome</keyword>
<feature type="transmembrane region" description="Helical" evidence="8">
    <location>
        <begin position="72"/>
        <end position="91"/>
    </location>
</feature>
<dbReference type="PANTHER" id="PTHR11403:SF2">
    <property type="entry name" value="CYTOCHROME BO(3) UBIQUINOL OXIDASE SUBUNIT 3"/>
    <property type="match status" value="1"/>
</dbReference>
<dbReference type="InterPro" id="IPR000298">
    <property type="entry name" value="Cyt_c_oxidase-like_su3"/>
</dbReference>
<feature type="transmembrane region" description="Helical" evidence="8">
    <location>
        <begin position="31"/>
        <end position="52"/>
    </location>
</feature>
<dbReference type="Gene3D" id="1.20.120.80">
    <property type="entry name" value="Cytochrome c oxidase, subunit III, four-helix bundle"/>
    <property type="match status" value="1"/>
</dbReference>
<accession>A0ABX5XV14</accession>
<dbReference type="SUPFAM" id="SSF81452">
    <property type="entry name" value="Cytochrome c oxidase subunit III-like"/>
    <property type="match status" value="1"/>
</dbReference>
<comment type="similarity">
    <text evidence="2 7">Belongs to the cytochrome c oxidase subunit 3 family.</text>
</comment>
<dbReference type="RefSeq" id="WP_145216212.1">
    <property type="nucleotide sequence ID" value="NZ_CP036432.1"/>
</dbReference>
<comment type="subcellular location">
    <subcellularLocation>
        <location evidence="1 7">Cell membrane</location>
        <topology evidence="1 7">Multi-pass membrane protein</topology>
    </subcellularLocation>
</comment>
<keyword evidence="3" id="KW-1003">Cell membrane</keyword>
<protein>
    <submittedName>
        <fullName evidence="10">Cytochrome c oxidase subunit 3</fullName>
        <ecNumber evidence="10">1.9.3.1</ecNumber>
    </submittedName>
</protein>
<evidence type="ECO:0000313" key="11">
    <source>
        <dbReference type="Proteomes" id="UP000318081"/>
    </source>
</evidence>
<evidence type="ECO:0000313" key="10">
    <source>
        <dbReference type="EMBL" id="QDV85875.1"/>
    </source>
</evidence>
<feature type="transmembrane region" description="Helical" evidence="8">
    <location>
        <begin position="186"/>
        <end position="206"/>
    </location>
</feature>
<gene>
    <name evidence="10" type="primary">ctaE_3</name>
    <name evidence="10" type="ORF">TBK1r_48910</name>
</gene>
<dbReference type="PROSITE" id="PS50253">
    <property type="entry name" value="COX3"/>
    <property type="match status" value="1"/>
</dbReference>
<dbReference type="InterPro" id="IPR035973">
    <property type="entry name" value="Cyt_c_oxidase_su3-like_sf"/>
</dbReference>
<evidence type="ECO:0000256" key="1">
    <source>
        <dbReference type="ARBA" id="ARBA00004651"/>
    </source>
</evidence>
<feature type="domain" description="Heme-copper oxidase subunit III family profile" evidence="9">
    <location>
        <begin position="30"/>
        <end position="207"/>
    </location>
</feature>
<dbReference type="InterPro" id="IPR024791">
    <property type="entry name" value="Cyt_c/ubiquinol_Oxase_su3"/>
</dbReference>
<evidence type="ECO:0000256" key="5">
    <source>
        <dbReference type="ARBA" id="ARBA00022989"/>
    </source>
</evidence>
<dbReference type="Proteomes" id="UP000318081">
    <property type="component" value="Chromosome"/>
</dbReference>
<name>A0ABX5XV14_9BACT</name>
<keyword evidence="6 8" id="KW-0472">Membrane</keyword>
<evidence type="ECO:0000259" key="9">
    <source>
        <dbReference type="PROSITE" id="PS50253"/>
    </source>
</evidence>
<sequence length="207" mass="22624">MSSGATGVAEVAKTLDGIDCRNETGWTAAKVGMAAFLFSEAVFFTTLLIGYITFLGAEMSGPTPGQSLNLEIAIINSVFLIPSSFTMMLAVRAFGRGKLGGFTFWMFATIALGIGFLGGTAYEWRELIWVDGLTISRNVFGTTYFTLIGFHATHVTVGMLLMAMLVWRARRGQMSAKSEAPELLSWYWHLVDTVWLAIVLVVYVLGH</sequence>
<proteinExistence type="inferred from homology"/>
<dbReference type="EC" id="1.9.3.1" evidence="10"/>
<feature type="transmembrane region" description="Helical" evidence="8">
    <location>
        <begin position="144"/>
        <end position="166"/>
    </location>
</feature>
<dbReference type="CDD" id="cd00386">
    <property type="entry name" value="Heme_Cu_Oxidase_III_like"/>
    <property type="match status" value="1"/>
</dbReference>
<dbReference type="InterPro" id="IPR013833">
    <property type="entry name" value="Cyt_c_oxidase_su3_a-hlx"/>
</dbReference>
<evidence type="ECO:0000256" key="7">
    <source>
        <dbReference type="RuleBase" id="RU003376"/>
    </source>
</evidence>
<evidence type="ECO:0000256" key="8">
    <source>
        <dbReference type="SAM" id="Phobius"/>
    </source>
</evidence>
<keyword evidence="10" id="KW-0560">Oxidoreductase</keyword>
<evidence type="ECO:0000256" key="3">
    <source>
        <dbReference type="ARBA" id="ARBA00022475"/>
    </source>
</evidence>
<evidence type="ECO:0000256" key="4">
    <source>
        <dbReference type="ARBA" id="ARBA00022692"/>
    </source>
</evidence>
<evidence type="ECO:0000256" key="2">
    <source>
        <dbReference type="ARBA" id="ARBA00010581"/>
    </source>
</evidence>
<dbReference type="Pfam" id="PF00510">
    <property type="entry name" value="COX3"/>
    <property type="match status" value="1"/>
</dbReference>
<dbReference type="PANTHER" id="PTHR11403">
    <property type="entry name" value="CYTOCHROME C OXIDASE SUBUNIT III"/>
    <property type="match status" value="1"/>
</dbReference>
<reference evidence="10 11" key="1">
    <citation type="submission" date="2019-02" db="EMBL/GenBank/DDBJ databases">
        <title>Deep-cultivation of Planctomycetes and their phenomic and genomic characterization uncovers novel biology.</title>
        <authorList>
            <person name="Wiegand S."/>
            <person name="Jogler M."/>
            <person name="Boedeker C."/>
            <person name="Pinto D."/>
            <person name="Vollmers J."/>
            <person name="Rivas-Marin E."/>
            <person name="Kohn T."/>
            <person name="Peeters S.H."/>
            <person name="Heuer A."/>
            <person name="Rast P."/>
            <person name="Oberbeckmann S."/>
            <person name="Bunk B."/>
            <person name="Jeske O."/>
            <person name="Meyerdierks A."/>
            <person name="Storesund J.E."/>
            <person name="Kallscheuer N."/>
            <person name="Luecker S."/>
            <person name="Lage O.M."/>
            <person name="Pohl T."/>
            <person name="Merkel B.J."/>
            <person name="Hornburger P."/>
            <person name="Mueller R.-W."/>
            <person name="Bruemmer F."/>
            <person name="Labrenz M."/>
            <person name="Spormann A.M."/>
            <person name="Op den Camp H."/>
            <person name="Overmann J."/>
            <person name="Amann R."/>
            <person name="Jetten M.S.M."/>
            <person name="Mascher T."/>
            <person name="Medema M.H."/>
            <person name="Devos D.P."/>
            <person name="Kaster A.-K."/>
            <person name="Ovreas L."/>
            <person name="Rohde M."/>
            <person name="Galperin M.Y."/>
            <person name="Jogler C."/>
        </authorList>
    </citation>
    <scope>NUCLEOTIDE SEQUENCE [LARGE SCALE GENOMIC DNA]</scope>
    <source>
        <strain evidence="10 11">TBK1r</strain>
    </source>
</reference>
<organism evidence="10 11">
    <name type="scientific">Stieleria magnilauensis</name>
    <dbReference type="NCBI Taxonomy" id="2527963"/>
    <lineage>
        <taxon>Bacteria</taxon>
        <taxon>Pseudomonadati</taxon>
        <taxon>Planctomycetota</taxon>
        <taxon>Planctomycetia</taxon>
        <taxon>Pirellulales</taxon>
        <taxon>Pirellulaceae</taxon>
        <taxon>Stieleria</taxon>
    </lineage>
</organism>
<dbReference type="EMBL" id="CP036432">
    <property type="protein sequence ID" value="QDV85875.1"/>
    <property type="molecule type" value="Genomic_DNA"/>
</dbReference>
<keyword evidence="4 7" id="KW-0812">Transmembrane</keyword>